<evidence type="ECO:0000256" key="1">
    <source>
        <dbReference type="ARBA" id="ARBA00022729"/>
    </source>
</evidence>
<evidence type="ECO:0000256" key="2">
    <source>
        <dbReference type="SAM" id="SignalP"/>
    </source>
</evidence>
<dbReference type="InterPro" id="IPR036415">
    <property type="entry name" value="Lamin_tail_dom_sf"/>
</dbReference>
<gene>
    <name evidence="4" type="ORF">BZG01_11485</name>
</gene>
<dbReference type="PROSITE" id="PS51841">
    <property type="entry name" value="LTD"/>
    <property type="match status" value="3"/>
</dbReference>
<dbReference type="EMBL" id="MVDE01000016">
    <property type="protein sequence ID" value="PKQ66212.1"/>
    <property type="molecule type" value="Genomic_DNA"/>
</dbReference>
<keyword evidence="1 2" id="KW-0732">Signal</keyword>
<feature type="domain" description="LTD" evidence="3">
    <location>
        <begin position="1815"/>
        <end position="1940"/>
    </location>
</feature>
<reference evidence="4 5" key="1">
    <citation type="journal article" date="2017" name="Front. Microbiol.">
        <title>Labilibaculum manganireducens gen. nov., sp. nov. and Labilibaculum filiforme sp. nov., Novel Bacteroidetes Isolated from Subsurface Sediments of the Baltic Sea.</title>
        <authorList>
            <person name="Vandieken V."/>
            <person name="Marshall I.P."/>
            <person name="Niemann H."/>
            <person name="Engelen B."/>
            <person name="Cypionka H."/>
        </authorList>
    </citation>
    <scope>NUCLEOTIDE SEQUENCE [LARGE SCALE GENOMIC DNA]</scope>
    <source>
        <strain evidence="4 5">59.10-2M</strain>
    </source>
</reference>
<feature type="domain" description="LTD" evidence="3">
    <location>
        <begin position="1552"/>
        <end position="1669"/>
    </location>
</feature>
<dbReference type="InterPro" id="IPR001322">
    <property type="entry name" value="Lamin_tail_dom"/>
</dbReference>
<dbReference type="InterPro" id="IPR014755">
    <property type="entry name" value="Cu-Rt/internalin_Ig-like"/>
</dbReference>
<dbReference type="Pfam" id="PF00932">
    <property type="entry name" value="LTD"/>
    <property type="match status" value="3"/>
</dbReference>
<comment type="caution">
    <text evidence="4">The sequence shown here is derived from an EMBL/GenBank/DDBJ whole genome shotgun (WGS) entry which is preliminary data.</text>
</comment>
<accession>A0A2N3I7A0</accession>
<dbReference type="Gene3D" id="2.60.40.1260">
    <property type="entry name" value="Lamin Tail domain"/>
    <property type="match status" value="1"/>
</dbReference>
<evidence type="ECO:0000259" key="3">
    <source>
        <dbReference type="PROSITE" id="PS51841"/>
    </source>
</evidence>
<feature type="domain" description="LTD" evidence="3">
    <location>
        <begin position="1289"/>
        <end position="1409"/>
    </location>
</feature>
<name>A0A2N3I7A0_9BACT</name>
<feature type="signal peptide" evidence="2">
    <location>
        <begin position="1"/>
        <end position="23"/>
    </location>
</feature>
<keyword evidence="5" id="KW-1185">Reference proteome</keyword>
<dbReference type="Proteomes" id="UP000233618">
    <property type="component" value="Unassembled WGS sequence"/>
</dbReference>
<proteinExistence type="predicted"/>
<dbReference type="Gene3D" id="2.60.40.4070">
    <property type="match status" value="1"/>
</dbReference>
<evidence type="ECO:0000313" key="4">
    <source>
        <dbReference type="EMBL" id="PKQ66212.1"/>
    </source>
</evidence>
<sequence length="2101" mass="233304">MKKTLSIKLFLLLFLLNSNCLYADDIWEIDFTSDIGKGYWGSNSDLTGITDWSLDVSNCTLSDDEDYVKVVVTGGGRFEAKDIDGEAVWKSKSIDISGFTDVSISLLVAETGSSANVEKYVKVYYQLDGGAEVLFGVNGENIGNWGSSEVEQSGLNGSQLVVVVRLNNELAGDNKVYFDNVVVTGSPVVPKTDNLTQIRASDNPVESKLLSTNCNEKEKALTCFRFVIDETAEAADGLPTKISRMIFYNSKPDNGINWKDCSGGFCLFTNNEEIIPQNLIIESDSILMDFEENQISIPDAEKMEFELRCYLNSDHPLTDGETFQLYCKDSAKSFETFVSGSGFNPANEELPSAIHSIEVEATRMIFSGCPDTLIRNNDFSILVTAVDDFNNKDLDVNYAVLLSLETGTGNLESLNGFQNSFVKGEVNFESLKYSHPEFIKLAVSNDVLPKAISENIKVENTYESLVNVNDSYSSDSIISSLCIREVDAFEVFRFSVTDSGNDNASTILEQIRLIGSEKNQVNWKKSIEKFFVKVDGEVLDVECTIKDKQVDIHFLESELNKEILSEESVGYSVFCFLKEGKTIDEELFQMKIDSLHAGWIISDGSSGLSSNFGGNLVGKEFTLEVEAKEMLFQTVPESVNYQEQFTVLVQLVDSLGNSDTNSEFEIELSLASGNGELSSENLKLTSEDGDFRWEDLIYSEAENFTLQAECDHFPTILSDNISGVDKTSVIGSADPILAKPLSSLATTQDDTISVLNFKISDLAAHDQLPTIISNLKFYNKYPEHYFSWAKHISGAVLLSKGEMIAASSNISDNRIEFNSSKGVLELPNNSEMNLSLAIFFRKGQLPDNATFQVEIPKVHEWKCLESGSKIQEILPDDIISEIHFIKVEASQLSFSSYPFGINNSDEKFSLKIAACDHFKSIDKDAIGAVHLSLLDGNGELIVADDNLELVNGIVDYDSVQYNGNEDFILKIESSLEPDSIQILLGEDELGIDENFETGNLENWINTKDWSVSSYRPIAGEYSLKHNLSEELGSSYICTPLKGFNPKSGAINWRFIVQNGDWDPSSGNKFVFHLLMDDSDPSAATTKYSVGVNQSGSNDILSLCTLNKDQKLKVLLESEFNWNENEAVAIQITYYPNGLWKMEYNRLGKKENWLVAGKIQSQVMPDAKEWFSGLDFTYETASRAGNLWFDDLEIKSINTPPFFKSYKILAADSLLLEYSEKLDFSKSAEIENFKLTRTNGEYLGMKVLPGVEDNCLLLVLDDALKTGNYLLDLYNITDAKGAVQEKESINFGYFVPAKSNDLVINEIMVDETPSVGLPVYEFIELYNTSTYPIVIENWILKVGEKETVLTADTIPAESYLILCSNSAVEEFASFGDVLGVSNFPGLTNSGGTIEIQSAEKIVIDQVSYSDSWYRSAEKSDGGWSLERIDPLNTCSTAGNWSASNSETGGTPGKENSIYGNNIDNLAPEVSHLRVLSKNHLSIELSEQIDSFSLLSLQNYSLADNPVSTIKVETPMIAYLEFANSFEDGHEQQLNITSLQDECGNVLDTVVSFIWYEVHSNDIVINEIMADETPAVGLPEYEFIELYNSSEYPISIENWILKSGEKETVLAEYTIPAKSYLVLCANSAVEEFTSFGDVLGVSGFPGLTNSGGTIEIQSAEKIVIDQVSYSDSWYRSAEKSNGGWSLERIDPANTSWQENNWKASENELGGTPGKVNSIYSINQDLIAPGIESCRCISANCLKLVFSEPIENTGRVLSNFQLSPDLVYPKKVIQADLTGKKFQLIFNEDFVRNSQCQLILSDEIKDLAGNSMITKEFEFWVPGIITKGDLVINEVLFNPYPDGSDYVEIVNVSEKVIDLSSIKLAARTDNFELDNEVSISDKYLLPNEYILVAEDTLNVQQNYFTSNPDVFCQIKSLPSFSDDAGRVVLISNNELIDDFAYTENMHFELLASVEGVSLERINPKGETNSKSNWQSAAQNIGFGTPGIQNSVYNDLSSSNSEIGLSPKIFTPDNDGFDDRLLITFNLEMDGYLATVRIYNSMGIEIRKLANNLNLANEDSLFWDGLTSQKERASIGIYLVYIELFSPDGKRKIFKESCVLGGKFN</sequence>
<dbReference type="RefSeq" id="WP_101309987.1">
    <property type="nucleotide sequence ID" value="NZ_MVDE01000016.1"/>
</dbReference>
<organism evidence="4 5">
    <name type="scientific">Labilibaculum manganireducens</name>
    <dbReference type="NCBI Taxonomy" id="1940525"/>
    <lineage>
        <taxon>Bacteria</taxon>
        <taxon>Pseudomonadati</taxon>
        <taxon>Bacteroidota</taxon>
        <taxon>Bacteroidia</taxon>
        <taxon>Marinilabiliales</taxon>
        <taxon>Marinifilaceae</taxon>
        <taxon>Labilibaculum</taxon>
    </lineage>
</organism>
<protein>
    <recommendedName>
        <fullName evidence="3">LTD domain-containing protein</fullName>
    </recommendedName>
</protein>
<dbReference type="Gene3D" id="2.60.40.1220">
    <property type="match status" value="2"/>
</dbReference>
<feature type="chain" id="PRO_5014755688" description="LTD domain-containing protein" evidence="2">
    <location>
        <begin position="24"/>
        <end position="2101"/>
    </location>
</feature>
<evidence type="ECO:0000313" key="5">
    <source>
        <dbReference type="Proteomes" id="UP000233618"/>
    </source>
</evidence>
<dbReference type="SUPFAM" id="SSF74853">
    <property type="entry name" value="Lamin A/C globular tail domain"/>
    <property type="match status" value="2"/>
</dbReference>